<evidence type="ECO:0000313" key="4">
    <source>
        <dbReference type="Proteomes" id="UP000663838"/>
    </source>
</evidence>
<keyword evidence="2" id="KW-0472">Membrane</keyword>
<accession>A0A820Y8H6</accession>
<sequence length="477" mass="52342">MLAQRKSMKPAQSSSIMKTGLPAPIAICFLTFVLFLIAATIVLSLIPLFVESPSAQRSTASAKSSPVTMQMNTGITVNSRRKRDSNSSTSNLQDHIGDKFGPDGITQFNGQLGPLLAGISPNFGGLSDVSITIGVSYSTKRRRAIKKRAIGYIVLIIEFIVVFNRKCTGKCQTDTGNSIRTLLPGKVTVNTVVLTNIILVDKSGQSVGAIVVIRVLEVLYISPITPVVISEHKTTHAPPTVFTLISTTTTTTPTTTTTASTTTTTTTTACANTINYIEPITGHTCQTYIDYGFCNGTSIVSASHVNVSLAQENCCACEGKRLLRSRTYHFQSMLPWLSDINEYSPRHTVSNLNIKNVATPIRMKGSGDRGRIAKKILKSSDNESDVDLLKITGTRDKANLYVRTLIQVMYTMEELAALQPTDTYSDNRYKLIQEALCSKFKLSDDQLEQIFNEWLREVFLAKRRVAVAKIKPMKHNE</sequence>
<proteinExistence type="predicted"/>
<dbReference type="Proteomes" id="UP000663838">
    <property type="component" value="Unassembled WGS sequence"/>
</dbReference>
<keyword evidence="2" id="KW-1133">Transmembrane helix</keyword>
<evidence type="ECO:0000256" key="2">
    <source>
        <dbReference type="SAM" id="Phobius"/>
    </source>
</evidence>
<reference evidence="3" key="1">
    <citation type="submission" date="2021-02" db="EMBL/GenBank/DDBJ databases">
        <authorList>
            <person name="Nowell W R."/>
        </authorList>
    </citation>
    <scope>NUCLEOTIDE SEQUENCE</scope>
</reference>
<gene>
    <name evidence="3" type="ORF">TOA249_LOCUS6734</name>
</gene>
<evidence type="ECO:0000256" key="1">
    <source>
        <dbReference type="SAM" id="MobiDB-lite"/>
    </source>
</evidence>
<protein>
    <submittedName>
        <fullName evidence="3">Uncharacterized protein</fullName>
    </submittedName>
</protein>
<evidence type="ECO:0000313" key="3">
    <source>
        <dbReference type="EMBL" id="CAF4544389.1"/>
    </source>
</evidence>
<dbReference type="AlphaFoldDB" id="A0A820Y8H6"/>
<dbReference type="EMBL" id="CAJOBS010000291">
    <property type="protein sequence ID" value="CAF4544389.1"/>
    <property type="molecule type" value="Genomic_DNA"/>
</dbReference>
<feature type="region of interest" description="Disordered" evidence="1">
    <location>
        <begin position="76"/>
        <end position="95"/>
    </location>
</feature>
<comment type="caution">
    <text evidence="3">The sequence shown here is derived from an EMBL/GenBank/DDBJ whole genome shotgun (WGS) entry which is preliminary data.</text>
</comment>
<organism evidence="3 4">
    <name type="scientific">Rotaria socialis</name>
    <dbReference type="NCBI Taxonomy" id="392032"/>
    <lineage>
        <taxon>Eukaryota</taxon>
        <taxon>Metazoa</taxon>
        <taxon>Spiralia</taxon>
        <taxon>Gnathifera</taxon>
        <taxon>Rotifera</taxon>
        <taxon>Eurotatoria</taxon>
        <taxon>Bdelloidea</taxon>
        <taxon>Philodinida</taxon>
        <taxon>Philodinidae</taxon>
        <taxon>Rotaria</taxon>
    </lineage>
</organism>
<feature type="transmembrane region" description="Helical" evidence="2">
    <location>
        <begin position="21"/>
        <end position="50"/>
    </location>
</feature>
<name>A0A820Y8H6_9BILA</name>
<keyword evidence="2" id="KW-0812">Transmembrane</keyword>